<evidence type="ECO:0000313" key="9">
    <source>
        <dbReference type="EMBL" id="CAF4389905.1"/>
    </source>
</evidence>
<dbReference type="GO" id="GO:0007062">
    <property type="term" value="P:sister chromatid cohesion"/>
    <property type="evidence" value="ECO:0007669"/>
    <property type="project" value="InterPro"/>
</dbReference>
<dbReference type="Pfam" id="PF04825">
    <property type="entry name" value="Rad21_Rec8_N"/>
    <property type="match status" value="1"/>
</dbReference>
<evidence type="ECO:0000256" key="1">
    <source>
        <dbReference type="ARBA" id="ARBA00004123"/>
    </source>
</evidence>
<comment type="similarity">
    <text evidence="3">Belongs to the rad21 family.</text>
</comment>
<evidence type="ECO:0000256" key="6">
    <source>
        <dbReference type="SAM" id="MobiDB-lite"/>
    </source>
</evidence>
<feature type="compositionally biased region" description="Basic and acidic residues" evidence="6">
    <location>
        <begin position="195"/>
        <end position="210"/>
    </location>
</feature>
<dbReference type="InterPro" id="IPR023093">
    <property type="entry name" value="ScpA-like_C"/>
</dbReference>
<dbReference type="EMBL" id="CAJOBO010001561">
    <property type="protein sequence ID" value="CAF4389905.1"/>
    <property type="molecule type" value="Genomic_DNA"/>
</dbReference>
<sequence length="917" mass="104515">MFYTHAILTKRGPLARLWLAAHWDKKLTKAQIFETDIRLSCESILEPCLKLALRTKGHLLLGVVRIYSRKTKYLLADCNEAFIKIKMAFRPGIVGIDGSNNHNNPDADTREVSIAAITLPENFHDFDLIDLNIDYIDDPSRFQIHQARAEEITLKEDFVSVPMPLDDNFGDTDEIDEPEFFRKFQRSPRSNRQTSHMDLDSTNIRKDHNIARPFNDDPFALDGFGDSAAPPSVIGIGGDNSNLSNEKDQYDHVMSPFHQDENAPEIPLINDNEPQTREQNQANDENRMDIDATSEGLQRIPGADDTTLLSNVSDEFILPPISTTAQTPAARQAIKRKRKLIVDEVKEIDSGSMKTQLSDTTDIVGVLELAPPTRRLMHLKETGGIEKLFSLSATSMYSKSMQQLFTRNLVTKPLDQMPPDNYQIQHDLAMERLERDKDESSIDYMRGAHHHYLEFLGPDPSNNSPNRSKKRSLSPLNESNIDKRQRLDGFLPDDSLFFPPMTTSMDNLMDVIPAPMSPTRKSGRKVHELNQMPLSPSRTPVNSRRKKGVGNLAKENQEEQEDDDEEHGQTTTAQEDFESGKKLNRRAKIMLNAFERAFDTADGLSFHDHLSSGNPNYHTRKLTAQKFYTLLVLKKLQAVDVEQNQAFEDITVTPGVNFHHGGNTKPMTLHINCSSKGITDKDMASQPNKNQLVLFDGDNNRTALFDNIKRLSNIPEDCEFYIFCNEADPIQSKVLENMNYLSQVRVRKSSKPIDERLVDYLQKNLDEYLHIIIVCGPKPTYEHVFQNIWKKYGKKKLYVMRVNKLSDTTVKGILGQIRQHRSEVNNQTSNVFDDSSNFNSMNSSSSSETNAHGSLLDDDLYLDTPENILVSKKSKANKKLIVQSELRCRYCNEYFQSKQALKEHCEKDSSCFMEHYY</sequence>
<comment type="subcellular location">
    <subcellularLocation>
        <location evidence="2">Chromosome</location>
    </subcellularLocation>
    <subcellularLocation>
        <location evidence="1">Nucleus</location>
    </subcellularLocation>
</comment>
<dbReference type="PANTHER" id="PTHR12585">
    <property type="entry name" value="SCC1 / RAD21 FAMILY MEMBER"/>
    <property type="match status" value="1"/>
</dbReference>
<organism evidence="9 10">
    <name type="scientific">Rotaria socialis</name>
    <dbReference type="NCBI Taxonomy" id="392032"/>
    <lineage>
        <taxon>Eukaryota</taxon>
        <taxon>Metazoa</taxon>
        <taxon>Spiralia</taxon>
        <taxon>Gnathifera</taxon>
        <taxon>Rotifera</taxon>
        <taxon>Eurotatoria</taxon>
        <taxon>Bdelloidea</taxon>
        <taxon>Philodinida</taxon>
        <taxon>Philodinidae</taxon>
        <taxon>Rotaria</taxon>
    </lineage>
</organism>
<evidence type="ECO:0000256" key="2">
    <source>
        <dbReference type="ARBA" id="ARBA00004286"/>
    </source>
</evidence>
<reference evidence="9" key="1">
    <citation type="submission" date="2021-02" db="EMBL/GenBank/DDBJ databases">
        <authorList>
            <person name="Nowell W R."/>
        </authorList>
    </citation>
    <scope>NUCLEOTIDE SEQUENCE</scope>
</reference>
<dbReference type="GO" id="GO:0003682">
    <property type="term" value="F:chromatin binding"/>
    <property type="evidence" value="ECO:0007669"/>
    <property type="project" value="TreeGrafter"/>
</dbReference>
<dbReference type="Gene3D" id="1.10.10.580">
    <property type="entry name" value="Structural maintenance of chromosome 1. Chain E"/>
    <property type="match status" value="1"/>
</dbReference>
<dbReference type="GO" id="GO:0005634">
    <property type="term" value="C:nucleus"/>
    <property type="evidence" value="ECO:0007669"/>
    <property type="project" value="UniProtKB-SubCell"/>
</dbReference>
<evidence type="ECO:0000256" key="5">
    <source>
        <dbReference type="ARBA" id="ARBA00023242"/>
    </source>
</evidence>
<evidence type="ECO:0000313" key="10">
    <source>
        <dbReference type="Proteomes" id="UP000663851"/>
    </source>
</evidence>
<dbReference type="InterPro" id="IPR039781">
    <property type="entry name" value="Rad21/Rec8-like"/>
</dbReference>
<evidence type="ECO:0000256" key="4">
    <source>
        <dbReference type="ARBA" id="ARBA00022454"/>
    </source>
</evidence>
<keyword evidence="4" id="KW-0158">Chromosome</keyword>
<evidence type="ECO:0000259" key="8">
    <source>
        <dbReference type="Pfam" id="PF04825"/>
    </source>
</evidence>
<dbReference type="AlphaFoldDB" id="A0A820NG23"/>
<dbReference type="Proteomes" id="UP000663851">
    <property type="component" value="Unassembled WGS sequence"/>
</dbReference>
<comment type="caution">
    <text evidence="9">The sequence shown here is derived from an EMBL/GenBank/DDBJ whole genome shotgun (WGS) entry which is preliminary data.</text>
</comment>
<feature type="region of interest" description="Disordered" evidence="6">
    <location>
        <begin position="183"/>
        <end position="211"/>
    </location>
</feature>
<feature type="compositionally biased region" description="Low complexity" evidence="6">
    <location>
        <begin position="829"/>
        <end position="847"/>
    </location>
</feature>
<dbReference type="InterPro" id="IPR049589">
    <property type="entry name" value="NXP1_M-like"/>
</dbReference>
<proteinExistence type="inferred from homology"/>
<feature type="region of interest" description="Disordered" evidence="6">
    <location>
        <begin position="825"/>
        <end position="851"/>
    </location>
</feature>
<feature type="region of interest" description="Disordered" evidence="6">
    <location>
        <begin position="509"/>
        <end position="580"/>
    </location>
</feature>
<dbReference type="InterPro" id="IPR006910">
    <property type="entry name" value="Rad21_Rec8_N"/>
</dbReference>
<dbReference type="GO" id="GO:1990414">
    <property type="term" value="P:replication-born double-strand break repair via sister chromatid exchange"/>
    <property type="evidence" value="ECO:0007669"/>
    <property type="project" value="TreeGrafter"/>
</dbReference>
<dbReference type="InterPro" id="IPR036390">
    <property type="entry name" value="WH_DNA-bd_sf"/>
</dbReference>
<dbReference type="GO" id="GO:0008278">
    <property type="term" value="C:cohesin complex"/>
    <property type="evidence" value="ECO:0007669"/>
    <property type="project" value="InterPro"/>
</dbReference>
<feature type="domain" description="Rad21/Rec8-like protein C-terminal eukaryotic" evidence="7">
    <location>
        <begin position="615"/>
        <end position="658"/>
    </location>
</feature>
<dbReference type="PANTHER" id="PTHR12585:SF69">
    <property type="entry name" value="FI11703P"/>
    <property type="match status" value="1"/>
</dbReference>
<dbReference type="InterPro" id="IPR006909">
    <property type="entry name" value="Rad21/Rec8_C_eu"/>
</dbReference>
<accession>A0A820NG23</accession>
<keyword evidence="5" id="KW-0539">Nucleus</keyword>
<feature type="compositionally biased region" description="Polar residues" evidence="6">
    <location>
        <begin position="532"/>
        <end position="542"/>
    </location>
</feature>
<feature type="domain" description="Rad21/Rec8-like protein N-terminal" evidence="8">
    <location>
        <begin position="1"/>
        <end position="100"/>
    </location>
</feature>
<feature type="region of interest" description="Disordered" evidence="6">
    <location>
        <begin position="455"/>
        <end position="493"/>
    </location>
</feature>
<protein>
    <submittedName>
        <fullName evidence="9">Uncharacterized protein</fullName>
    </submittedName>
</protein>
<evidence type="ECO:0000256" key="3">
    <source>
        <dbReference type="ARBA" id="ARBA00009870"/>
    </source>
</evidence>
<evidence type="ECO:0000259" key="7">
    <source>
        <dbReference type="Pfam" id="PF04824"/>
    </source>
</evidence>
<dbReference type="SUPFAM" id="SSF46785">
    <property type="entry name" value="Winged helix' DNA-binding domain"/>
    <property type="match status" value="1"/>
</dbReference>
<dbReference type="Pfam" id="PF04824">
    <property type="entry name" value="Rad21_Rec8"/>
    <property type="match status" value="1"/>
</dbReference>
<dbReference type="CDD" id="cd21792">
    <property type="entry name" value="Rad21_Rec8_M_NXP1-like"/>
    <property type="match status" value="1"/>
</dbReference>
<name>A0A820NG23_9BILA</name>
<gene>
    <name evidence="9" type="ORF">HFQ381_LOCUS19331</name>
</gene>